<proteinExistence type="predicted"/>
<comment type="caution">
    <text evidence="1">The sequence shown here is derived from an EMBL/GenBank/DDBJ whole genome shotgun (WGS) entry which is preliminary data.</text>
</comment>
<dbReference type="PANTHER" id="PTHR33939">
    <property type="entry name" value="PROTEIN CBG22215"/>
    <property type="match status" value="1"/>
</dbReference>
<sequence>MQQTNKRLENLTTTATSKKNMIEWLQDRNIPCDERMTKPQLYELIKAYKRQNIRYRIHDIMKEYGHTVLRLPPYHRELNPIEKNLGSSQELGSREEHLYIKGC</sequence>
<keyword evidence="2" id="KW-1185">Reference proteome</keyword>
<evidence type="ECO:0000313" key="2">
    <source>
        <dbReference type="Proteomes" id="UP001162164"/>
    </source>
</evidence>
<evidence type="ECO:0008006" key="3">
    <source>
        <dbReference type="Google" id="ProtNLM"/>
    </source>
</evidence>
<protein>
    <recommendedName>
        <fullName evidence="3">Transposase</fullName>
    </recommendedName>
</protein>
<dbReference type="PANTHER" id="PTHR33939:SF1">
    <property type="entry name" value="DUF4371 DOMAIN-CONTAINING PROTEIN"/>
    <property type="match status" value="1"/>
</dbReference>
<gene>
    <name evidence="1" type="ORF">NQ317_008443</name>
</gene>
<dbReference type="Proteomes" id="UP001162164">
    <property type="component" value="Unassembled WGS sequence"/>
</dbReference>
<accession>A0ABQ9JD48</accession>
<evidence type="ECO:0000313" key="1">
    <source>
        <dbReference type="EMBL" id="KAJ8976105.1"/>
    </source>
</evidence>
<reference evidence="1" key="1">
    <citation type="journal article" date="2023" name="Insect Mol. Biol.">
        <title>Genome sequencing provides insights into the evolution of gene families encoding plant cell wall-degrading enzymes in longhorned beetles.</title>
        <authorList>
            <person name="Shin N.R."/>
            <person name="Okamura Y."/>
            <person name="Kirsch R."/>
            <person name="Pauchet Y."/>
        </authorList>
    </citation>
    <scope>NUCLEOTIDE SEQUENCE</scope>
    <source>
        <strain evidence="1">MMC_N1</strain>
    </source>
</reference>
<name>A0ABQ9JD48_9CUCU</name>
<dbReference type="EMBL" id="JAPWTJ010000725">
    <property type="protein sequence ID" value="KAJ8976105.1"/>
    <property type="molecule type" value="Genomic_DNA"/>
</dbReference>
<organism evidence="1 2">
    <name type="scientific">Molorchus minor</name>
    <dbReference type="NCBI Taxonomy" id="1323400"/>
    <lineage>
        <taxon>Eukaryota</taxon>
        <taxon>Metazoa</taxon>
        <taxon>Ecdysozoa</taxon>
        <taxon>Arthropoda</taxon>
        <taxon>Hexapoda</taxon>
        <taxon>Insecta</taxon>
        <taxon>Pterygota</taxon>
        <taxon>Neoptera</taxon>
        <taxon>Endopterygota</taxon>
        <taxon>Coleoptera</taxon>
        <taxon>Polyphaga</taxon>
        <taxon>Cucujiformia</taxon>
        <taxon>Chrysomeloidea</taxon>
        <taxon>Cerambycidae</taxon>
        <taxon>Lamiinae</taxon>
        <taxon>Monochamini</taxon>
        <taxon>Molorchus</taxon>
    </lineage>
</organism>